<evidence type="ECO:0000313" key="1">
    <source>
        <dbReference type="EMBL" id="MCI91142.1"/>
    </source>
</evidence>
<accession>A0A392VUL3</accession>
<keyword evidence="2" id="KW-1185">Reference proteome</keyword>
<name>A0A392VUL3_9FABA</name>
<dbReference type="Proteomes" id="UP000265520">
    <property type="component" value="Unassembled WGS sequence"/>
</dbReference>
<comment type="caution">
    <text evidence="1">The sequence shown here is derived from an EMBL/GenBank/DDBJ whole genome shotgun (WGS) entry which is preliminary data.</text>
</comment>
<proteinExistence type="predicted"/>
<dbReference type="AlphaFoldDB" id="A0A392VUL3"/>
<evidence type="ECO:0000313" key="2">
    <source>
        <dbReference type="Proteomes" id="UP000265520"/>
    </source>
</evidence>
<sequence length="46" mass="4861">MLQQHGQDMKYGVGRNNTLISPNGIVAETGYQTLVQSVGDGGQALN</sequence>
<organism evidence="1 2">
    <name type="scientific">Trifolium medium</name>
    <dbReference type="NCBI Taxonomy" id="97028"/>
    <lineage>
        <taxon>Eukaryota</taxon>
        <taxon>Viridiplantae</taxon>
        <taxon>Streptophyta</taxon>
        <taxon>Embryophyta</taxon>
        <taxon>Tracheophyta</taxon>
        <taxon>Spermatophyta</taxon>
        <taxon>Magnoliopsida</taxon>
        <taxon>eudicotyledons</taxon>
        <taxon>Gunneridae</taxon>
        <taxon>Pentapetalae</taxon>
        <taxon>rosids</taxon>
        <taxon>fabids</taxon>
        <taxon>Fabales</taxon>
        <taxon>Fabaceae</taxon>
        <taxon>Papilionoideae</taxon>
        <taxon>50 kb inversion clade</taxon>
        <taxon>NPAAA clade</taxon>
        <taxon>Hologalegina</taxon>
        <taxon>IRL clade</taxon>
        <taxon>Trifolieae</taxon>
        <taxon>Trifolium</taxon>
    </lineage>
</organism>
<reference evidence="1 2" key="1">
    <citation type="journal article" date="2018" name="Front. Plant Sci.">
        <title>Red Clover (Trifolium pratense) and Zigzag Clover (T. medium) - A Picture of Genomic Similarities and Differences.</title>
        <authorList>
            <person name="Dluhosova J."/>
            <person name="Istvanek J."/>
            <person name="Nedelnik J."/>
            <person name="Repkova J."/>
        </authorList>
    </citation>
    <scope>NUCLEOTIDE SEQUENCE [LARGE SCALE GENOMIC DNA]</scope>
    <source>
        <strain evidence="2">cv. 10/8</strain>
        <tissue evidence="1">Leaf</tissue>
    </source>
</reference>
<dbReference type="EMBL" id="LXQA011263876">
    <property type="protein sequence ID" value="MCI91142.1"/>
    <property type="molecule type" value="Genomic_DNA"/>
</dbReference>
<protein>
    <submittedName>
        <fullName evidence="1">Uncharacterized protein</fullName>
    </submittedName>
</protein>